<dbReference type="PIRSF" id="PIRSF002741">
    <property type="entry name" value="MppA"/>
    <property type="match status" value="1"/>
</dbReference>
<reference evidence="7 8" key="1">
    <citation type="submission" date="2020-04" db="EMBL/GenBank/DDBJ databases">
        <title>Acinetobacter Taxon 24.</title>
        <authorList>
            <person name="Nemec A."/>
            <person name="Radolfova-Krizova L."/>
            <person name="Higgins P.G."/>
            <person name="Spanelova P."/>
        </authorList>
    </citation>
    <scope>NUCLEOTIDE SEQUENCE [LARGE SCALE GENOMIC DNA]</scope>
    <source>
        <strain evidence="7 8">ANC 5380</strain>
    </source>
</reference>
<dbReference type="RefSeq" id="WP_171539668.1">
    <property type="nucleotide sequence ID" value="NZ_JABERL010000005.1"/>
</dbReference>
<feature type="compositionally biased region" description="Low complexity" evidence="4">
    <location>
        <begin position="41"/>
        <end position="56"/>
    </location>
</feature>
<dbReference type="InterPro" id="IPR006311">
    <property type="entry name" value="TAT_signal"/>
</dbReference>
<proteinExistence type="inferred from homology"/>
<dbReference type="PANTHER" id="PTHR30290:SF9">
    <property type="entry name" value="OLIGOPEPTIDE-BINDING PROTEIN APPA"/>
    <property type="match status" value="1"/>
</dbReference>
<organism evidence="7 8">
    <name type="scientific">Acinetobacter terrae</name>
    <dbReference type="NCBI Taxonomy" id="2731247"/>
    <lineage>
        <taxon>Bacteria</taxon>
        <taxon>Pseudomonadati</taxon>
        <taxon>Pseudomonadota</taxon>
        <taxon>Gammaproteobacteria</taxon>
        <taxon>Moraxellales</taxon>
        <taxon>Moraxellaceae</taxon>
        <taxon>Acinetobacter</taxon>
        <taxon>Acinetobacter Taxon 24</taxon>
    </lineage>
</organism>
<evidence type="ECO:0000259" key="6">
    <source>
        <dbReference type="Pfam" id="PF00496"/>
    </source>
</evidence>
<feature type="region of interest" description="Disordered" evidence="4">
    <location>
        <begin position="41"/>
        <end position="62"/>
    </location>
</feature>
<dbReference type="Gene3D" id="3.10.105.10">
    <property type="entry name" value="Dipeptide-binding Protein, Domain 3"/>
    <property type="match status" value="1"/>
</dbReference>
<dbReference type="PROSITE" id="PS51318">
    <property type="entry name" value="TAT"/>
    <property type="match status" value="1"/>
</dbReference>
<comment type="similarity">
    <text evidence="1">Belongs to the bacterial solute-binding protein 5 family.</text>
</comment>
<comment type="caution">
    <text evidence="7">The sequence shown here is derived from an EMBL/GenBank/DDBJ whole genome shotgun (WGS) entry which is preliminary data.</text>
</comment>
<sequence>MSNDQQGLHRRKFLKNTALGIAGTASAAGLLAGCNRSQNASKSASKDAQSSPAQQPKYGGTIKMGVIGGQQSGNLDPHLSPIGGSIIRGFAVYSKLWEWDEHMLPRLALAEFAEPNADASEWTIRLKKGLEFHHGKTVSADDVIFSLQRLTDPKLASPFRSLVQWIDRDRLKKLDPYTVKISFVKDIPGFYALPETWVNFGGIVPTDFDPVTNPVGAGPYRVKSFVPGQRSVFTRFENYFKKDLPYADSFEIFDFKDQISRLNALLSGQIDIANSITPEYIQILEKAKNIQTVRSKTNIHYGFDFNNQKAPFDRPEVRQAFRLIADRPALVQQALNGEGRVANDLYSPQDAVYLDFPQRKQNIEEAKKLLAQAGFQNGLTVELVSLAGDPSKAAVVFAEHAKLANVTVNVKQVDGATFNSPQRVNWQISTNSGNVGTPYLSTAVVNDAPIAGANKINFKDPEFSELFLKGLSEPDLAKRRAILHQAQKIQHERGGLLIWGFGNVIDAANQNIGGLTAENTQFATWRFEKLWKV</sequence>
<dbReference type="InterPro" id="IPR000914">
    <property type="entry name" value="SBP_5_dom"/>
</dbReference>
<feature type="domain" description="Solute-binding protein family 5" evidence="6">
    <location>
        <begin position="107"/>
        <end position="433"/>
    </location>
</feature>
<accession>A0A7Y2RD41</accession>
<feature type="signal peptide" evidence="5">
    <location>
        <begin position="1"/>
        <end position="27"/>
    </location>
</feature>
<dbReference type="AlphaFoldDB" id="A0A7Y2RD41"/>
<dbReference type="Gene3D" id="3.40.190.10">
    <property type="entry name" value="Periplasmic binding protein-like II"/>
    <property type="match status" value="1"/>
</dbReference>
<dbReference type="GO" id="GO:1904680">
    <property type="term" value="F:peptide transmembrane transporter activity"/>
    <property type="evidence" value="ECO:0007669"/>
    <property type="project" value="TreeGrafter"/>
</dbReference>
<evidence type="ECO:0000313" key="8">
    <source>
        <dbReference type="Proteomes" id="UP000569202"/>
    </source>
</evidence>
<keyword evidence="3 5" id="KW-0732">Signal</keyword>
<protein>
    <submittedName>
        <fullName evidence="7">ABC transporter substrate-binding protein</fullName>
    </submittedName>
</protein>
<feature type="chain" id="PRO_5030596026" evidence="5">
    <location>
        <begin position="28"/>
        <end position="533"/>
    </location>
</feature>
<gene>
    <name evidence="7" type="ORF">HLH17_01935</name>
</gene>
<evidence type="ECO:0000313" key="7">
    <source>
        <dbReference type="EMBL" id="NNH76463.1"/>
    </source>
</evidence>
<dbReference type="Pfam" id="PF00496">
    <property type="entry name" value="SBP_bac_5"/>
    <property type="match status" value="1"/>
</dbReference>
<evidence type="ECO:0000256" key="4">
    <source>
        <dbReference type="SAM" id="MobiDB-lite"/>
    </source>
</evidence>
<dbReference type="GO" id="GO:0015833">
    <property type="term" value="P:peptide transport"/>
    <property type="evidence" value="ECO:0007669"/>
    <property type="project" value="TreeGrafter"/>
</dbReference>
<dbReference type="Proteomes" id="UP000569202">
    <property type="component" value="Unassembled WGS sequence"/>
</dbReference>
<dbReference type="GO" id="GO:0043190">
    <property type="term" value="C:ATP-binding cassette (ABC) transporter complex"/>
    <property type="evidence" value="ECO:0007669"/>
    <property type="project" value="InterPro"/>
</dbReference>
<evidence type="ECO:0000256" key="2">
    <source>
        <dbReference type="ARBA" id="ARBA00022448"/>
    </source>
</evidence>
<dbReference type="SUPFAM" id="SSF53850">
    <property type="entry name" value="Periplasmic binding protein-like II"/>
    <property type="match status" value="1"/>
</dbReference>
<dbReference type="EMBL" id="JABERL010000005">
    <property type="protein sequence ID" value="NNH76463.1"/>
    <property type="molecule type" value="Genomic_DNA"/>
</dbReference>
<dbReference type="PANTHER" id="PTHR30290">
    <property type="entry name" value="PERIPLASMIC BINDING COMPONENT OF ABC TRANSPORTER"/>
    <property type="match status" value="1"/>
</dbReference>
<name>A0A7Y2RD41_9GAMM</name>
<dbReference type="Gene3D" id="3.90.76.10">
    <property type="entry name" value="Dipeptide-binding Protein, Domain 1"/>
    <property type="match status" value="1"/>
</dbReference>
<dbReference type="GO" id="GO:0030288">
    <property type="term" value="C:outer membrane-bounded periplasmic space"/>
    <property type="evidence" value="ECO:0007669"/>
    <property type="project" value="UniProtKB-ARBA"/>
</dbReference>
<dbReference type="CDD" id="cd08503">
    <property type="entry name" value="PBP2_NikA_DppA_OppA_like_17"/>
    <property type="match status" value="1"/>
</dbReference>
<dbReference type="InterPro" id="IPR039424">
    <property type="entry name" value="SBP_5"/>
</dbReference>
<dbReference type="InterPro" id="IPR030678">
    <property type="entry name" value="Peptide/Ni-bd"/>
</dbReference>
<evidence type="ECO:0000256" key="1">
    <source>
        <dbReference type="ARBA" id="ARBA00005695"/>
    </source>
</evidence>
<evidence type="ECO:0000256" key="5">
    <source>
        <dbReference type="SAM" id="SignalP"/>
    </source>
</evidence>
<keyword evidence="2" id="KW-0813">Transport</keyword>
<evidence type="ECO:0000256" key="3">
    <source>
        <dbReference type="ARBA" id="ARBA00022729"/>
    </source>
</evidence>